<dbReference type="InterPro" id="IPR012910">
    <property type="entry name" value="Plug_dom"/>
</dbReference>
<keyword evidence="7" id="KW-0408">Iron</keyword>
<feature type="region of interest" description="Disordered" evidence="14">
    <location>
        <begin position="301"/>
        <end position="332"/>
    </location>
</feature>
<dbReference type="InterPro" id="IPR023997">
    <property type="entry name" value="TonB-dep_OMP_SusC/RagA_CS"/>
</dbReference>
<keyword evidence="9 13" id="KW-0798">TonB box</keyword>
<dbReference type="GO" id="GO:0015344">
    <property type="term" value="F:siderophore uptake transmembrane transporter activity"/>
    <property type="evidence" value="ECO:0007669"/>
    <property type="project" value="TreeGrafter"/>
</dbReference>
<evidence type="ECO:0000256" key="10">
    <source>
        <dbReference type="ARBA" id="ARBA00023136"/>
    </source>
</evidence>
<keyword evidence="18" id="KW-1185">Reference proteome</keyword>
<evidence type="ECO:0000256" key="7">
    <source>
        <dbReference type="ARBA" id="ARBA00023004"/>
    </source>
</evidence>
<dbReference type="PANTHER" id="PTHR32552:SF68">
    <property type="entry name" value="FERRICHROME OUTER MEMBRANE TRANSPORTER_PHAGE RECEPTOR"/>
    <property type="match status" value="1"/>
</dbReference>
<evidence type="ECO:0000256" key="4">
    <source>
        <dbReference type="ARBA" id="ARBA00022496"/>
    </source>
</evidence>
<keyword evidence="6 15" id="KW-0732">Signal</keyword>
<dbReference type="InterPro" id="IPR023996">
    <property type="entry name" value="TonB-dep_OMP_SusC/RagA"/>
</dbReference>
<dbReference type="SUPFAM" id="SSF56935">
    <property type="entry name" value="Porins"/>
    <property type="match status" value="1"/>
</dbReference>
<keyword evidence="3 12" id="KW-1134">Transmembrane beta strand</keyword>
<evidence type="ECO:0000256" key="14">
    <source>
        <dbReference type="SAM" id="MobiDB-lite"/>
    </source>
</evidence>
<dbReference type="EMBL" id="FMAR01000001">
    <property type="protein sequence ID" value="SCB81261.1"/>
    <property type="molecule type" value="Genomic_DNA"/>
</dbReference>
<dbReference type="Proteomes" id="UP000242818">
    <property type="component" value="Unassembled WGS sequence"/>
</dbReference>
<keyword evidence="4" id="KW-0410">Iron transport</keyword>
<evidence type="ECO:0000256" key="15">
    <source>
        <dbReference type="SAM" id="SignalP"/>
    </source>
</evidence>
<evidence type="ECO:0000256" key="9">
    <source>
        <dbReference type="ARBA" id="ARBA00023077"/>
    </source>
</evidence>
<dbReference type="Gene3D" id="3.55.50.30">
    <property type="match status" value="1"/>
</dbReference>
<feature type="chain" id="PRO_5008688075" evidence="15">
    <location>
        <begin position="33"/>
        <end position="1122"/>
    </location>
</feature>
<dbReference type="NCBIfam" id="TIGR04056">
    <property type="entry name" value="OMP_RagA_SusC"/>
    <property type="match status" value="1"/>
</dbReference>
<dbReference type="NCBIfam" id="TIGR04057">
    <property type="entry name" value="SusC_RagA_signa"/>
    <property type="match status" value="1"/>
</dbReference>
<reference evidence="17 18" key="1">
    <citation type="submission" date="2016-08" db="EMBL/GenBank/DDBJ databases">
        <authorList>
            <person name="Seilhamer J.J."/>
        </authorList>
    </citation>
    <scope>NUCLEOTIDE SEQUENCE [LARGE SCALE GENOMIC DNA]</scope>
    <source>
        <strain evidence="17 18">A37T2</strain>
    </source>
</reference>
<feature type="signal peptide" evidence="15">
    <location>
        <begin position="1"/>
        <end position="32"/>
    </location>
</feature>
<dbReference type="Gene3D" id="2.40.170.20">
    <property type="entry name" value="TonB-dependent receptor, beta-barrel domain"/>
    <property type="match status" value="1"/>
</dbReference>
<evidence type="ECO:0000256" key="5">
    <source>
        <dbReference type="ARBA" id="ARBA00022692"/>
    </source>
</evidence>
<evidence type="ECO:0000256" key="6">
    <source>
        <dbReference type="ARBA" id="ARBA00022729"/>
    </source>
</evidence>
<dbReference type="Pfam" id="PF07660">
    <property type="entry name" value="STN"/>
    <property type="match status" value="1"/>
</dbReference>
<keyword evidence="2 12" id="KW-0813">Transport</keyword>
<dbReference type="PANTHER" id="PTHR32552">
    <property type="entry name" value="FERRICHROME IRON RECEPTOR-RELATED"/>
    <property type="match status" value="1"/>
</dbReference>
<dbReference type="InterPro" id="IPR039426">
    <property type="entry name" value="TonB-dep_rcpt-like"/>
</dbReference>
<organism evidence="17 18">
    <name type="scientific">Chitinophaga costaii</name>
    <dbReference type="NCBI Taxonomy" id="1335309"/>
    <lineage>
        <taxon>Bacteria</taxon>
        <taxon>Pseudomonadati</taxon>
        <taxon>Bacteroidota</taxon>
        <taxon>Chitinophagia</taxon>
        <taxon>Chitinophagales</taxon>
        <taxon>Chitinophagaceae</taxon>
        <taxon>Chitinophaga</taxon>
    </lineage>
</organism>
<protein>
    <submittedName>
        <fullName evidence="17">TonB-linked outer membrane protein, SusC/RagA family</fullName>
    </submittedName>
</protein>
<evidence type="ECO:0000259" key="16">
    <source>
        <dbReference type="SMART" id="SM00965"/>
    </source>
</evidence>
<keyword evidence="8" id="KW-0406">Ion transport</keyword>
<evidence type="ECO:0000313" key="17">
    <source>
        <dbReference type="EMBL" id="SCB81261.1"/>
    </source>
</evidence>
<dbReference type="InterPro" id="IPR000531">
    <property type="entry name" value="Beta-barrel_TonB"/>
</dbReference>
<keyword evidence="5 12" id="KW-0812">Transmembrane</keyword>
<gene>
    <name evidence="17" type="ORF">GA0116948_101379</name>
</gene>
<dbReference type="PROSITE" id="PS52016">
    <property type="entry name" value="TONB_DEPENDENT_REC_3"/>
    <property type="match status" value="1"/>
</dbReference>
<dbReference type="InterPro" id="IPR036942">
    <property type="entry name" value="Beta-barrel_TonB_sf"/>
</dbReference>
<comment type="similarity">
    <text evidence="12 13">Belongs to the TonB-dependent receptor family.</text>
</comment>
<dbReference type="RefSeq" id="WP_089708427.1">
    <property type="nucleotide sequence ID" value="NZ_FMAR01000001.1"/>
</dbReference>
<dbReference type="Gene3D" id="2.60.40.1120">
    <property type="entry name" value="Carboxypeptidase-like, regulatory domain"/>
    <property type="match status" value="1"/>
</dbReference>
<evidence type="ECO:0000256" key="3">
    <source>
        <dbReference type="ARBA" id="ARBA00022452"/>
    </source>
</evidence>
<proteinExistence type="inferred from homology"/>
<dbReference type="InterPro" id="IPR011662">
    <property type="entry name" value="Secretin/TonB_short_N"/>
</dbReference>
<keyword evidence="10 12" id="KW-0472">Membrane</keyword>
<dbReference type="AlphaFoldDB" id="A0A1C3ZFZ1"/>
<evidence type="ECO:0000256" key="1">
    <source>
        <dbReference type="ARBA" id="ARBA00004571"/>
    </source>
</evidence>
<dbReference type="STRING" id="1335309.GA0116948_101379"/>
<dbReference type="OrthoDB" id="9768177at2"/>
<dbReference type="Pfam" id="PF13715">
    <property type="entry name" value="CarbopepD_reg_2"/>
    <property type="match status" value="1"/>
</dbReference>
<dbReference type="Pfam" id="PF00593">
    <property type="entry name" value="TonB_dep_Rec_b-barrel"/>
    <property type="match status" value="1"/>
</dbReference>
<evidence type="ECO:0000256" key="12">
    <source>
        <dbReference type="PROSITE-ProRule" id="PRU01360"/>
    </source>
</evidence>
<name>A0A1C3ZFZ1_9BACT</name>
<dbReference type="SMART" id="SM00965">
    <property type="entry name" value="STN"/>
    <property type="match status" value="1"/>
</dbReference>
<dbReference type="InterPro" id="IPR037066">
    <property type="entry name" value="Plug_dom_sf"/>
</dbReference>
<evidence type="ECO:0000313" key="18">
    <source>
        <dbReference type="Proteomes" id="UP000242818"/>
    </source>
</evidence>
<evidence type="ECO:0000256" key="11">
    <source>
        <dbReference type="ARBA" id="ARBA00023237"/>
    </source>
</evidence>
<accession>A0A1C3ZFZ1</accession>
<evidence type="ECO:0000256" key="13">
    <source>
        <dbReference type="RuleBase" id="RU003357"/>
    </source>
</evidence>
<keyword evidence="11 12" id="KW-0998">Cell outer membrane</keyword>
<sequence>MKKNLKSLPVCMAMTLLIGVLSPAGLPLTATAAAQADVKTISVSIQVKNKPLQAVMEDLTNKTGLNFHYDKTGLDLTKKVTLNCNKMPLEDVLNALSTQTGLVFTIKNNKIIVGPHNANPIHTVALINNLELDKLIKGTVRDAKGNTLPGVTVMVKGSTKGTQTASDGSYTLDANAGDILVFRSVGFQTREITVAAGEVVDVILSDNVNGLNELVVTALGVKRSAKSLTYATQSIGGEELTTAKDANLMNSLSGKAAGITVSRSSSGVGGSVKVILRGNKSAQGNNQPLYVIDGIPMTNYSTQQPNSNWGGDGSGNDYSPGRDGGDGISNLNPDDVESISVLKGASAAALYGSQAANGVILITTKKGKAGITRIDLSSSATFDKAVTLPKLQSQYGRTDSLATDSWGAKINGATNNVKDFFNTGATLVNGFNLSGGTEKSQSYFSYANTHAKGIMPENKLDRHNVTFRQTARFLNDKLTLDGSASLITQKVTNGPSTGLYFNPLTGLYLFPRGVSLAPYRQHYELFDSSRQIYWQNWPINEDIQQNPYWIINRDKSQARRTRTLFSAAAKYEFSKSLSLQLRGNMDRTSDVYDGEIYAGTHPVLEPSGNGRYITSNLTTTQLYGDAILNFNHDFKVIKITGLAGTSITDAQTVGMKADSYGGGLNIANVFILQNMLSGSSFQTVPSAHSQLQAVFVNANISFKDIFFIDGSFRNDWSSNLSFTNNGSYSYPSVGGSLLLHQFVHFPKAIDYAKIRGSYAVVGNTVPYGVTLPLSSLNASGTQVQLNKYDPDTRLKPEKSRSLELGTEWHFFDNKLTADFTYYKTNTINQYFAVPAVGSEYPYRYINAGNIQNQGIEVLVGYNLVATKNFTWNTTINYSQNKNKVLELAPDQPLFQLTNSNTYGSYLTLGGAYGDTYGKILLKDDQNRVILDGDGKPTVSADLRLVGNPNPKWQAGWNNSFVIHKFTVNFLVDGKFGGQVMSTTQGVLDKYGVSQVTADARNAGGVKVKAVDPTGKDVTTIDAKTWYTTIGGRDGVSGEYMYSASVVRLREAAIGYVIPGSALGNGVIKNIKISLIGKNLIYFYKKAPYDPEITMSTGNGLSGVDAFSLPAMRSFGASLNVSF</sequence>
<evidence type="ECO:0000256" key="8">
    <source>
        <dbReference type="ARBA" id="ARBA00023065"/>
    </source>
</evidence>
<feature type="domain" description="Secretin/TonB short N-terminal" evidence="16">
    <location>
        <begin position="65"/>
        <end position="116"/>
    </location>
</feature>
<comment type="subcellular location">
    <subcellularLocation>
        <location evidence="1 12">Cell outer membrane</location>
        <topology evidence="1 12">Multi-pass membrane protein</topology>
    </subcellularLocation>
</comment>
<evidence type="ECO:0000256" key="2">
    <source>
        <dbReference type="ARBA" id="ARBA00022448"/>
    </source>
</evidence>
<dbReference type="Pfam" id="PF07715">
    <property type="entry name" value="Plug"/>
    <property type="match status" value="1"/>
</dbReference>
<dbReference type="Gene3D" id="2.170.130.10">
    <property type="entry name" value="TonB-dependent receptor, plug domain"/>
    <property type="match status" value="1"/>
</dbReference>
<dbReference type="InterPro" id="IPR008969">
    <property type="entry name" value="CarboxyPept-like_regulatory"/>
</dbReference>
<dbReference type="SUPFAM" id="SSF49464">
    <property type="entry name" value="Carboxypeptidase regulatory domain-like"/>
    <property type="match status" value="1"/>
</dbReference>
<dbReference type="GO" id="GO:0009279">
    <property type="term" value="C:cell outer membrane"/>
    <property type="evidence" value="ECO:0007669"/>
    <property type="project" value="UniProtKB-SubCell"/>
</dbReference>